<feature type="coiled-coil region" evidence="1">
    <location>
        <begin position="99"/>
        <end position="158"/>
    </location>
</feature>
<dbReference type="EMBL" id="VSWC01000003">
    <property type="protein sequence ID" value="KAA1116442.1"/>
    <property type="molecule type" value="Genomic_DNA"/>
</dbReference>
<accession>A0A5B0QT03</accession>
<evidence type="ECO:0000256" key="2">
    <source>
        <dbReference type="SAM" id="MobiDB-lite"/>
    </source>
</evidence>
<dbReference type="OrthoDB" id="2507377at2759"/>
<reference evidence="3 4" key="1">
    <citation type="submission" date="2019-05" db="EMBL/GenBank/DDBJ databases">
        <title>Emergence of the Ug99 lineage of the wheat stem rust pathogen through somatic hybridization.</title>
        <authorList>
            <person name="Li F."/>
            <person name="Upadhyaya N.M."/>
            <person name="Sperschneider J."/>
            <person name="Matny O."/>
            <person name="Nguyen-Phuc H."/>
            <person name="Mago R."/>
            <person name="Raley C."/>
            <person name="Miller M.E."/>
            <person name="Silverstein K.A.T."/>
            <person name="Henningsen E."/>
            <person name="Hirsch C.D."/>
            <person name="Visser B."/>
            <person name="Pretorius Z.A."/>
            <person name="Steffenson B.J."/>
            <person name="Schwessinger B."/>
            <person name="Dodds P.N."/>
            <person name="Figueroa M."/>
        </authorList>
    </citation>
    <scope>NUCLEOTIDE SEQUENCE [LARGE SCALE GENOMIC DNA]</scope>
    <source>
        <strain evidence="3">21-0</strain>
    </source>
</reference>
<gene>
    <name evidence="3" type="ORF">PGT21_013968</name>
</gene>
<name>A0A5B0QT03_PUCGR</name>
<feature type="compositionally biased region" description="Low complexity" evidence="2">
    <location>
        <begin position="29"/>
        <end position="59"/>
    </location>
</feature>
<evidence type="ECO:0000256" key="1">
    <source>
        <dbReference type="SAM" id="Coils"/>
    </source>
</evidence>
<dbReference type="PANTHER" id="PTHR34409:SF1">
    <property type="entry name" value="MYB-LIKE DOMAIN-CONTAINING PROTEIN"/>
    <property type="match status" value="1"/>
</dbReference>
<proteinExistence type="predicted"/>
<keyword evidence="4" id="KW-1185">Reference proteome</keyword>
<feature type="compositionally biased region" description="Polar residues" evidence="2">
    <location>
        <begin position="1"/>
        <end position="10"/>
    </location>
</feature>
<dbReference type="PANTHER" id="PTHR34409">
    <property type="entry name" value="SET DOMAIN-CONTAINING PROTEIN"/>
    <property type="match status" value="1"/>
</dbReference>
<evidence type="ECO:0000313" key="4">
    <source>
        <dbReference type="Proteomes" id="UP000324748"/>
    </source>
</evidence>
<dbReference type="AlphaFoldDB" id="A0A5B0QT03"/>
<dbReference type="Proteomes" id="UP000324748">
    <property type="component" value="Unassembled WGS sequence"/>
</dbReference>
<evidence type="ECO:0000313" key="3">
    <source>
        <dbReference type="EMBL" id="KAA1116442.1"/>
    </source>
</evidence>
<protein>
    <submittedName>
        <fullName evidence="3">Uncharacterized protein</fullName>
    </submittedName>
</protein>
<keyword evidence="1" id="KW-0175">Coiled coil</keyword>
<feature type="region of interest" description="Disordered" evidence="2">
    <location>
        <begin position="1"/>
        <end position="59"/>
    </location>
</feature>
<sequence>MGNPASSAPAATNLRPSPVVPQAHHKPHGASATSSARSTNTAAGSTATPAAQGSAAARRAKAAQAQAALHTKITLFFNPEARAARDQETSMSHFYAARLQEANSSIVRLQDEANRLRDGVNLQVIRLQEEVQQARLNLASKTAENQDLRHRIEMLQLRLEMQHTNGFGMPGMMQAPMFVQSNAHQNPSAWEVNTSSSNPRAH</sequence>
<comment type="caution">
    <text evidence="3">The sequence shown here is derived from an EMBL/GenBank/DDBJ whole genome shotgun (WGS) entry which is preliminary data.</text>
</comment>
<organism evidence="3 4">
    <name type="scientific">Puccinia graminis f. sp. tritici</name>
    <dbReference type="NCBI Taxonomy" id="56615"/>
    <lineage>
        <taxon>Eukaryota</taxon>
        <taxon>Fungi</taxon>
        <taxon>Dikarya</taxon>
        <taxon>Basidiomycota</taxon>
        <taxon>Pucciniomycotina</taxon>
        <taxon>Pucciniomycetes</taxon>
        <taxon>Pucciniales</taxon>
        <taxon>Pucciniaceae</taxon>
        <taxon>Puccinia</taxon>
    </lineage>
</organism>